<dbReference type="PRINTS" id="PR00080">
    <property type="entry name" value="SDRFAMILY"/>
</dbReference>
<proteinExistence type="predicted"/>
<organism evidence="1">
    <name type="scientific">freshwater metagenome</name>
    <dbReference type="NCBI Taxonomy" id="449393"/>
    <lineage>
        <taxon>unclassified sequences</taxon>
        <taxon>metagenomes</taxon>
        <taxon>ecological metagenomes</taxon>
    </lineage>
</organism>
<dbReference type="PANTHER" id="PTHR43975">
    <property type="entry name" value="ZGC:101858"/>
    <property type="match status" value="1"/>
</dbReference>
<dbReference type="AlphaFoldDB" id="A0A6J6A1F3"/>
<dbReference type="PROSITE" id="PS00061">
    <property type="entry name" value="ADH_SHORT"/>
    <property type="match status" value="1"/>
</dbReference>
<dbReference type="Pfam" id="PF00106">
    <property type="entry name" value="adh_short"/>
    <property type="match status" value="1"/>
</dbReference>
<protein>
    <submittedName>
        <fullName evidence="1">Unannotated protein</fullName>
    </submittedName>
</protein>
<dbReference type="InterPro" id="IPR020904">
    <property type="entry name" value="Sc_DH/Rdtase_CS"/>
</dbReference>
<dbReference type="InterPro" id="IPR036291">
    <property type="entry name" value="NAD(P)-bd_dom_sf"/>
</dbReference>
<dbReference type="PANTHER" id="PTHR43975:SF2">
    <property type="entry name" value="EG:BACR7A4.14 PROTEIN-RELATED"/>
    <property type="match status" value="1"/>
</dbReference>
<sequence length="255" mass="26697">MPYVIPGRFDGKVAFLTGAGSGIGRASSLRLAAEGAEVFIHDMNAESLAETVSMITAAGGTAVSRVGDVTERAECFAAIAEAIEVFGRLDVLVNVAGIAGGYHFTEMTEEQYRRMAAVNMDAPFFFCQAAVPHLLASDGNIVNIASNAGLMGQAYTTAYCMTKGAVVQLTKSLAMEYAKTALRVNAIAPGGIVTNLTHNFQMPSDIDFELMAPYLGYRGQGEANDIAELIALVAAPDSTNIHGAIFSSDRGVTAG</sequence>
<dbReference type="EMBL" id="CAESAL010000073">
    <property type="protein sequence ID" value="CAB4345543.1"/>
    <property type="molecule type" value="Genomic_DNA"/>
</dbReference>
<reference evidence="1" key="1">
    <citation type="submission" date="2020-05" db="EMBL/GenBank/DDBJ databases">
        <authorList>
            <person name="Chiriac C."/>
            <person name="Salcher M."/>
            <person name="Ghai R."/>
            <person name="Kavagutti S V."/>
        </authorList>
    </citation>
    <scope>NUCLEOTIDE SEQUENCE</scope>
</reference>
<gene>
    <name evidence="1" type="ORF">UFOPK3331_01565</name>
</gene>
<dbReference type="FunFam" id="3.40.50.720:FF:000084">
    <property type="entry name" value="Short-chain dehydrogenase reductase"/>
    <property type="match status" value="1"/>
</dbReference>
<dbReference type="SUPFAM" id="SSF51735">
    <property type="entry name" value="NAD(P)-binding Rossmann-fold domains"/>
    <property type="match status" value="1"/>
</dbReference>
<accession>A0A6J6A1F3</accession>
<dbReference type="InterPro" id="IPR002347">
    <property type="entry name" value="SDR_fam"/>
</dbReference>
<dbReference type="CDD" id="cd05233">
    <property type="entry name" value="SDR_c"/>
    <property type="match status" value="1"/>
</dbReference>
<dbReference type="PRINTS" id="PR00081">
    <property type="entry name" value="GDHRDH"/>
</dbReference>
<dbReference type="Gene3D" id="3.40.50.720">
    <property type="entry name" value="NAD(P)-binding Rossmann-like Domain"/>
    <property type="match status" value="1"/>
</dbReference>
<evidence type="ECO:0000313" key="1">
    <source>
        <dbReference type="EMBL" id="CAB4345543.1"/>
    </source>
</evidence>
<name>A0A6J6A1F3_9ZZZZ</name>